<keyword evidence="4" id="KW-0378">Hydrolase</keyword>
<dbReference type="AlphaFoldDB" id="A0A9X3ZH31"/>
<dbReference type="InterPro" id="IPR005229">
    <property type="entry name" value="YicC/YloC-like"/>
</dbReference>
<dbReference type="Pfam" id="PF08340">
    <property type="entry name" value="YicC-like_C"/>
    <property type="match status" value="1"/>
</dbReference>
<name>A0A9X3ZH31_9HYPH</name>
<proteinExistence type="inferred from homology"/>
<keyword evidence="2" id="KW-0540">Nuclease</keyword>
<comment type="similarity">
    <text evidence="5">Belongs to the YicC/YloC family.</text>
</comment>
<evidence type="ECO:0000256" key="3">
    <source>
        <dbReference type="ARBA" id="ARBA00022759"/>
    </source>
</evidence>
<keyword evidence="9" id="KW-1185">Reference proteome</keyword>
<dbReference type="InterPro" id="IPR013551">
    <property type="entry name" value="YicC-like_C"/>
</dbReference>
<dbReference type="GO" id="GO:0016787">
    <property type="term" value="F:hydrolase activity"/>
    <property type="evidence" value="ECO:0007669"/>
    <property type="project" value="UniProtKB-KW"/>
</dbReference>
<protein>
    <submittedName>
        <fullName evidence="8">YicC family protein</fullName>
    </submittedName>
</protein>
<dbReference type="PANTHER" id="PTHR30636:SF3">
    <property type="entry name" value="UPF0701 PROTEIN YICC"/>
    <property type="match status" value="1"/>
</dbReference>
<dbReference type="RefSeq" id="WP_267990647.1">
    <property type="nucleotide sequence ID" value="NZ_JAPJZI010000001.1"/>
</dbReference>
<feature type="domain" description="Endoribonuclease YicC-like C-terminal" evidence="7">
    <location>
        <begin position="183"/>
        <end position="295"/>
    </location>
</feature>
<dbReference type="GO" id="GO:0004521">
    <property type="term" value="F:RNA endonuclease activity"/>
    <property type="evidence" value="ECO:0007669"/>
    <property type="project" value="InterPro"/>
</dbReference>
<evidence type="ECO:0000256" key="2">
    <source>
        <dbReference type="ARBA" id="ARBA00022722"/>
    </source>
</evidence>
<gene>
    <name evidence="8" type="ORF">OQ273_11510</name>
</gene>
<sequence length="295" mass="32918">MALQSMTGYAHQEGTYEALRWTWEMRSVNGRGLDARIRVPTGFERLEQAVRDKLSSVFTRGNIQITLTVTREERRVDARVNSDVLDAILALADELRERTDGQPPRIDGLLNIRGVLEFHEPVPDENAAKAEQVAILSSLDSTIAALHTMRQAEGERIGKIIAGQIDRFETLARQVEADPSLEPEAIRQRLKSQVQAVLESATELDEDRLHMEAAILAAKADIREEIDRILAHVEASRALMGEGGAVGRRLDFLAQEFNRESNTICSKSNASSVTAIGLELKVLIDQFREQIQNLE</sequence>
<dbReference type="InterPro" id="IPR013527">
    <property type="entry name" value="YicC-like_N"/>
</dbReference>
<dbReference type="PANTHER" id="PTHR30636">
    <property type="entry name" value="UPF0701 PROTEIN YICC"/>
    <property type="match status" value="1"/>
</dbReference>
<organism evidence="8 9">
    <name type="scientific">Hoeflea prorocentri</name>
    <dbReference type="NCBI Taxonomy" id="1922333"/>
    <lineage>
        <taxon>Bacteria</taxon>
        <taxon>Pseudomonadati</taxon>
        <taxon>Pseudomonadota</taxon>
        <taxon>Alphaproteobacteria</taxon>
        <taxon>Hyphomicrobiales</taxon>
        <taxon>Rhizobiaceae</taxon>
        <taxon>Hoeflea</taxon>
    </lineage>
</organism>
<evidence type="ECO:0000313" key="9">
    <source>
        <dbReference type="Proteomes" id="UP001151234"/>
    </source>
</evidence>
<keyword evidence="3" id="KW-0255">Endonuclease</keyword>
<evidence type="ECO:0000259" key="7">
    <source>
        <dbReference type="Pfam" id="PF08340"/>
    </source>
</evidence>
<accession>A0A9X3ZH31</accession>
<dbReference type="Pfam" id="PF03755">
    <property type="entry name" value="YicC-like_N"/>
    <property type="match status" value="1"/>
</dbReference>
<evidence type="ECO:0000256" key="5">
    <source>
        <dbReference type="ARBA" id="ARBA00035648"/>
    </source>
</evidence>
<evidence type="ECO:0000259" key="6">
    <source>
        <dbReference type="Pfam" id="PF03755"/>
    </source>
</evidence>
<evidence type="ECO:0000256" key="4">
    <source>
        <dbReference type="ARBA" id="ARBA00022801"/>
    </source>
</evidence>
<dbReference type="Proteomes" id="UP001151234">
    <property type="component" value="Unassembled WGS sequence"/>
</dbReference>
<dbReference type="EMBL" id="JAPJZI010000001">
    <property type="protein sequence ID" value="MDA5399202.1"/>
    <property type="molecule type" value="Genomic_DNA"/>
</dbReference>
<comment type="caution">
    <text evidence="8">The sequence shown here is derived from an EMBL/GenBank/DDBJ whole genome shotgun (WGS) entry which is preliminary data.</text>
</comment>
<reference evidence="8" key="1">
    <citation type="submission" date="2022-11" db="EMBL/GenBank/DDBJ databases">
        <title>Draft genome sequence of Hoeflea poritis E7-10 and Hoeflea prorocentri PM5-8, separated from scleractinian coral Porites lutea and marine dinoflagellate.</title>
        <authorList>
            <person name="Zhang G."/>
            <person name="Wei Q."/>
            <person name="Cai L."/>
        </authorList>
    </citation>
    <scope>NUCLEOTIDE SEQUENCE</scope>
    <source>
        <strain evidence="8">PM5-8</strain>
    </source>
</reference>
<evidence type="ECO:0000313" key="8">
    <source>
        <dbReference type="EMBL" id="MDA5399202.1"/>
    </source>
</evidence>
<feature type="domain" description="Endoribonuclease YicC-like N-terminal" evidence="6">
    <location>
        <begin position="3"/>
        <end position="157"/>
    </location>
</feature>
<comment type="cofactor">
    <cofactor evidence="1">
        <name>a divalent metal cation</name>
        <dbReference type="ChEBI" id="CHEBI:60240"/>
    </cofactor>
</comment>
<evidence type="ECO:0000256" key="1">
    <source>
        <dbReference type="ARBA" id="ARBA00001968"/>
    </source>
</evidence>
<dbReference type="NCBIfam" id="TIGR00255">
    <property type="entry name" value="YicC/YloC family endoribonuclease"/>
    <property type="match status" value="1"/>
</dbReference>